<dbReference type="PANTHER" id="PTHR46682">
    <property type="entry name" value="ADHESION G-PROTEIN COUPLED RECEPTOR V1"/>
    <property type="match status" value="1"/>
</dbReference>
<evidence type="ECO:0000256" key="2">
    <source>
        <dbReference type="ARBA" id="ARBA00022737"/>
    </source>
</evidence>
<feature type="domain" description="Calx-beta" evidence="4">
    <location>
        <begin position="444"/>
        <end position="498"/>
    </location>
</feature>
<keyword evidence="1" id="KW-0732">Signal</keyword>
<keyword evidence="2" id="KW-0677">Repeat</keyword>
<dbReference type="GO" id="GO:0010855">
    <property type="term" value="F:adenylate cyclase inhibitor activity"/>
    <property type="evidence" value="ECO:0007669"/>
    <property type="project" value="TreeGrafter"/>
</dbReference>
<dbReference type="InterPro" id="IPR026919">
    <property type="entry name" value="ADGRV1"/>
</dbReference>
<evidence type="ECO:0000256" key="1">
    <source>
        <dbReference type="ARBA" id="ARBA00022729"/>
    </source>
</evidence>
<dbReference type="InterPro" id="IPR022441">
    <property type="entry name" value="Para_beta_helix_rpt-2"/>
</dbReference>
<dbReference type="GO" id="GO:0005737">
    <property type="term" value="C:cytoplasm"/>
    <property type="evidence" value="ECO:0007669"/>
    <property type="project" value="TreeGrafter"/>
</dbReference>
<dbReference type="InterPro" id="IPR011050">
    <property type="entry name" value="Pectin_lyase_fold/virulence"/>
</dbReference>
<dbReference type="InterPro" id="IPR038081">
    <property type="entry name" value="CalX-like_sf"/>
</dbReference>
<dbReference type="EMBL" id="JACJPW010000037">
    <property type="protein sequence ID" value="MBD2182458.1"/>
    <property type="molecule type" value="Genomic_DNA"/>
</dbReference>
<reference evidence="6" key="1">
    <citation type="journal article" date="2015" name="ISME J.">
        <title>Draft Genome Sequence of Streptomyces incarnatus NRRL8089, which Produces the Nucleoside Antibiotic Sinefungin.</title>
        <authorList>
            <person name="Oshima K."/>
            <person name="Hattori M."/>
            <person name="Shimizu H."/>
            <person name="Fukuda K."/>
            <person name="Nemoto M."/>
            <person name="Inagaki K."/>
            <person name="Tamura T."/>
        </authorList>
    </citation>
    <scope>NUCLEOTIDE SEQUENCE</scope>
    <source>
        <strain evidence="6">FACHB-1375</strain>
    </source>
</reference>
<dbReference type="GO" id="GO:0001965">
    <property type="term" value="F:G-protein alpha-subunit binding"/>
    <property type="evidence" value="ECO:0007669"/>
    <property type="project" value="TreeGrafter"/>
</dbReference>
<dbReference type="Gene3D" id="2.60.40.2030">
    <property type="match status" value="2"/>
</dbReference>
<name>A0A926VEX5_9CYAN</name>
<feature type="domain" description="Calx-beta" evidence="4">
    <location>
        <begin position="1091"/>
        <end position="1169"/>
    </location>
</feature>
<dbReference type="InterPro" id="IPR006626">
    <property type="entry name" value="PbH1"/>
</dbReference>
<dbReference type="SMART" id="SM00710">
    <property type="entry name" value="PbH1"/>
    <property type="match status" value="11"/>
</dbReference>
<reference evidence="6" key="2">
    <citation type="submission" date="2020-08" db="EMBL/GenBank/DDBJ databases">
        <authorList>
            <person name="Chen M."/>
            <person name="Teng W."/>
            <person name="Zhao L."/>
            <person name="Hu C."/>
            <person name="Zhou Y."/>
            <person name="Han B."/>
            <person name="Song L."/>
            <person name="Shu W."/>
        </authorList>
    </citation>
    <scope>NUCLEOTIDE SEQUENCE</scope>
    <source>
        <strain evidence="6">FACHB-1375</strain>
    </source>
</reference>
<evidence type="ECO:0000259" key="5">
    <source>
        <dbReference type="Pfam" id="PF14252"/>
    </source>
</evidence>
<proteinExistence type="predicted"/>
<dbReference type="GO" id="GO:0071277">
    <property type="term" value="P:cellular response to calcium ion"/>
    <property type="evidence" value="ECO:0007669"/>
    <property type="project" value="TreeGrafter"/>
</dbReference>
<dbReference type="SUPFAM" id="SSF141072">
    <property type="entry name" value="CalX-like"/>
    <property type="match status" value="2"/>
</dbReference>
<dbReference type="Pfam" id="PF14252">
    <property type="entry name" value="DUF4347"/>
    <property type="match status" value="1"/>
</dbReference>
<keyword evidence="7" id="KW-1185">Reference proteome</keyword>
<sequence>MPVQNSAFENFNSQAAQGNAIAFIDSSVPDWQTLAAGVAPGTEVFILDATRDGVEQISQILQTRQNIAALHIISHGSPGNVQIGNGNLNSGNLDNYINSLQQWRNALADNADILIYGCKVGAEVPFLQRLAQLTSADIAASEDFTGSTALGGDWDLEFHTGLIEAPLAFQIQALEAYDSLLATYTYGGYTWDDANAVTNATANTTIATAAFATSFPEATKTIGNLLSGNSNYSVDLGDDTTREEIQLTWGGNVLTNDTGNDFVVYETGSSGAPEAFAVAVRKTGTSTFTTFRYEQADNFDTNAFSTAFDLSDFGLASGESINAIRITNLIDTDLVAGTDGQGNLGGANTPQTGPQGGGTFPAGRFDPDITYVVGLQTVAAVPTVSLTATDNAAAEGNVNTGTFRITRSSSTNPLAVQLSPATGIGIDYNLSVTSGGTISADGTTFTFNAGTSTADITFTAIDDIPAEASESFSLSLVNNGAYTLDSTNKSGTVTIAQNDFAVTNTNNSGEGSLRQAITNSNSIAGTDTITFNIAGAGPHTISPTSALPTITQAVVIDGYSQPGASQNTLTAGNNAQLKIVLDGTNAGSNNALSLSAGSSGSTIKGLAINRFQGTGIVTGTSNNSIVGNFIGTDITGTIDQGNNFYGITVEAANNTIGGSNAGDRNIISGNNQIGIVLISAASNTTITNNYIGTNAAGTALLGNTSDGIQAQSANNTITNNLISGNRVGIYLSTSNAKGNQVLGNYIGTDVTGTVDLGNTGDGVQITGASNIIGGSNAADRNIISGNDRLGIGIFNANATNNQVLGNYIGTNVNGTAALGNTNNGVHIQDSTNNIIGGTSAAERNIISGNKASGVAIVNASSTGNSVQGNYIGTDVTGSGNLGNSNRGVTITGNNNIIGGTAAGAGNTIAYNANYGVQVNGTTGNSIQGNSIFSNKSSGIELGPDGIVTSNDTGDADTGSNNLQNFPVLTYAEIVGSNTACGGTFNSTANTNFRLEFFANDVLDASGNGEGKTYIGFTNVTTDASGNATFTVTNLTLASLGNYVTATATNLTTNDTSEFSNGVIIDVVPTVSITPASLTQIEGNSGTTDYTFTATLSRATSQNVTVNYTTNDGTATLADNDYIDNDNSITFTAGGSLTQTITVKSKGDYIVESNETFTVSLNSATNATINAASQQGIGTITNDDAAGIAISESGGTTNVTEGGATDTYDIVLTSQPTSDVVIAINNTTQTGTTPTTLTFTSANWNIAQTVTVTATNDNIAEGNHTANISHTATSSDANYNSIAIISVTANITDNDNAGVTITQSGGSTNITEGGATDTYDIVLTSQPTSDVVIAINNTTQTGTSPTTVTFTSANWNIAQTVTVTATNDNVAEGNHTANISHTATSGDANYNSIAISDVTANITDNDNAGVTITQSGGSTNITEGGATDIYNIVLTSQPTSDAEFK</sequence>
<accession>A0A926VEX5</accession>
<evidence type="ECO:0000259" key="4">
    <source>
        <dbReference type="Pfam" id="PF03160"/>
    </source>
</evidence>
<evidence type="ECO:0000313" key="6">
    <source>
        <dbReference type="EMBL" id="MBD2182458.1"/>
    </source>
</evidence>
<dbReference type="GO" id="GO:0004930">
    <property type="term" value="F:G protein-coupled receptor activity"/>
    <property type="evidence" value="ECO:0007669"/>
    <property type="project" value="InterPro"/>
</dbReference>
<feature type="domain" description="DUF4347" evidence="5">
    <location>
        <begin position="21"/>
        <end position="181"/>
    </location>
</feature>
<comment type="caution">
    <text evidence="6">The sequence shown here is derived from an EMBL/GenBank/DDBJ whole genome shotgun (WGS) entry which is preliminary data.</text>
</comment>
<gene>
    <name evidence="6" type="ORF">H6G03_15360</name>
</gene>
<dbReference type="InterPro" id="IPR003644">
    <property type="entry name" value="Calx_beta"/>
</dbReference>
<dbReference type="RefSeq" id="WP_190465271.1">
    <property type="nucleotide sequence ID" value="NZ_JACJPW010000037.1"/>
</dbReference>
<evidence type="ECO:0000256" key="3">
    <source>
        <dbReference type="ARBA" id="ARBA00022837"/>
    </source>
</evidence>
<dbReference type="NCBIfam" id="TIGR03804">
    <property type="entry name" value="para_beta_helix"/>
    <property type="match status" value="1"/>
</dbReference>
<organism evidence="6 7">
    <name type="scientific">Aerosakkonema funiforme FACHB-1375</name>
    <dbReference type="NCBI Taxonomy" id="2949571"/>
    <lineage>
        <taxon>Bacteria</taxon>
        <taxon>Bacillati</taxon>
        <taxon>Cyanobacteriota</taxon>
        <taxon>Cyanophyceae</taxon>
        <taxon>Oscillatoriophycideae</taxon>
        <taxon>Aerosakkonematales</taxon>
        <taxon>Aerosakkonemataceae</taxon>
        <taxon>Aerosakkonema</taxon>
    </lineage>
</organism>
<evidence type="ECO:0000313" key="7">
    <source>
        <dbReference type="Proteomes" id="UP000641646"/>
    </source>
</evidence>
<dbReference type="GO" id="GO:0016020">
    <property type="term" value="C:membrane"/>
    <property type="evidence" value="ECO:0007669"/>
    <property type="project" value="InterPro"/>
</dbReference>
<dbReference type="SUPFAM" id="SSF51126">
    <property type="entry name" value="Pectin lyase-like"/>
    <property type="match status" value="1"/>
</dbReference>
<dbReference type="Pfam" id="PF03160">
    <property type="entry name" value="Calx-beta"/>
    <property type="match status" value="2"/>
</dbReference>
<keyword evidence="3" id="KW-0106">Calcium</keyword>
<protein>
    <submittedName>
        <fullName evidence="6">DUF4347 domain-containing protein</fullName>
    </submittedName>
</protein>
<dbReference type="Proteomes" id="UP000641646">
    <property type="component" value="Unassembled WGS sequence"/>
</dbReference>
<dbReference type="InterPro" id="IPR025592">
    <property type="entry name" value="DUF4347"/>
</dbReference>
<dbReference type="PANTHER" id="PTHR46682:SF1">
    <property type="entry name" value="ADHESION G-PROTEIN COUPLED RECEPTOR V1"/>
    <property type="match status" value="1"/>
</dbReference>